<accession>A0A1M6UGA7</accession>
<gene>
    <name evidence="1" type="ORF">SAMN05216463_10949</name>
</gene>
<organism evidence="1 2">
    <name type="scientific">Xylanibacter ruminicola</name>
    <name type="common">Prevotella ruminicola</name>
    <dbReference type="NCBI Taxonomy" id="839"/>
    <lineage>
        <taxon>Bacteria</taxon>
        <taxon>Pseudomonadati</taxon>
        <taxon>Bacteroidota</taxon>
        <taxon>Bacteroidia</taxon>
        <taxon>Bacteroidales</taxon>
        <taxon>Prevotellaceae</taxon>
        <taxon>Xylanibacter</taxon>
    </lineage>
</organism>
<reference evidence="1 2" key="1">
    <citation type="submission" date="2016-11" db="EMBL/GenBank/DDBJ databases">
        <authorList>
            <person name="Jaros S."/>
            <person name="Januszkiewicz K."/>
            <person name="Wedrychowicz H."/>
        </authorList>
    </citation>
    <scope>NUCLEOTIDE SEQUENCE [LARGE SCALE GENOMIC DNA]</scope>
    <source>
        <strain evidence="1 2">KHT3</strain>
    </source>
</reference>
<sequence length="91" mass="10477">MKKKRSLSGIVFSKTQLNMDAVLSFISDLKPVDKISKEDRIAASKPTPKPIMPEPKKPETYFKAVDEYCDFMEQFVPKRGNMIVEKLKKKL</sequence>
<dbReference type="Proteomes" id="UP000184130">
    <property type="component" value="Unassembled WGS sequence"/>
</dbReference>
<dbReference type="RefSeq" id="WP_175549432.1">
    <property type="nucleotide sequence ID" value="NZ_FRBD01000009.1"/>
</dbReference>
<protein>
    <submittedName>
        <fullName evidence="1">Uncharacterized protein</fullName>
    </submittedName>
</protein>
<evidence type="ECO:0000313" key="1">
    <source>
        <dbReference type="EMBL" id="SHK68200.1"/>
    </source>
</evidence>
<proteinExistence type="predicted"/>
<evidence type="ECO:0000313" key="2">
    <source>
        <dbReference type="Proteomes" id="UP000184130"/>
    </source>
</evidence>
<dbReference type="EMBL" id="FRBD01000009">
    <property type="protein sequence ID" value="SHK68200.1"/>
    <property type="molecule type" value="Genomic_DNA"/>
</dbReference>
<dbReference type="AlphaFoldDB" id="A0A1M6UGA7"/>
<name>A0A1M6UGA7_XYLRU</name>